<dbReference type="Proteomes" id="UP000799438">
    <property type="component" value="Unassembled WGS sequence"/>
</dbReference>
<dbReference type="EMBL" id="ML995536">
    <property type="protein sequence ID" value="KAF2136068.1"/>
    <property type="molecule type" value="Genomic_DNA"/>
</dbReference>
<dbReference type="InterPro" id="IPR020843">
    <property type="entry name" value="ER"/>
</dbReference>
<comment type="subunit">
    <text evidence="2">Monomer.</text>
</comment>
<evidence type="ECO:0000313" key="6">
    <source>
        <dbReference type="EMBL" id="KAF2136068.1"/>
    </source>
</evidence>
<dbReference type="OrthoDB" id="48317at2759"/>
<reference evidence="6" key="1">
    <citation type="journal article" date="2020" name="Stud. Mycol.">
        <title>101 Dothideomycetes genomes: a test case for predicting lifestyles and emergence of pathogens.</title>
        <authorList>
            <person name="Haridas S."/>
            <person name="Albert R."/>
            <person name="Binder M."/>
            <person name="Bloem J."/>
            <person name="Labutti K."/>
            <person name="Salamov A."/>
            <person name="Andreopoulos B."/>
            <person name="Baker S."/>
            <person name="Barry K."/>
            <person name="Bills G."/>
            <person name="Bluhm B."/>
            <person name="Cannon C."/>
            <person name="Castanera R."/>
            <person name="Culley D."/>
            <person name="Daum C."/>
            <person name="Ezra D."/>
            <person name="Gonzalez J."/>
            <person name="Henrissat B."/>
            <person name="Kuo A."/>
            <person name="Liang C."/>
            <person name="Lipzen A."/>
            <person name="Lutzoni F."/>
            <person name="Magnuson J."/>
            <person name="Mondo S."/>
            <person name="Nolan M."/>
            <person name="Ohm R."/>
            <person name="Pangilinan J."/>
            <person name="Park H.-J."/>
            <person name="Ramirez L."/>
            <person name="Alfaro M."/>
            <person name="Sun H."/>
            <person name="Tritt A."/>
            <person name="Yoshinaga Y."/>
            <person name="Zwiers L.-H."/>
            <person name="Turgeon B."/>
            <person name="Goodwin S."/>
            <person name="Spatafora J."/>
            <person name="Crous P."/>
            <person name="Grigoriev I."/>
        </authorList>
    </citation>
    <scope>NUCLEOTIDE SEQUENCE</scope>
    <source>
        <strain evidence="6">CBS 121167</strain>
    </source>
</reference>
<evidence type="ECO:0000256" key="4">
    <source>
        <dbReference type="ARBA" id="ARBA00023002"/>
    </source>
</evidence>
<feature type="domain" description="Enoyl reductase (ER)" evidence="5">
    <location>
        <begin position="18"/>
        <end position="347"/>
    </location>
</feature>
<dbReference type="SMART" id="SM00829">
    <property type="entry name" value="PKS_ER"/>
    <property type="match status" value="1"/>
</dbReference>
<keyword evidence="4" id="KW-0560">Oxidoreductase</keyword>
<dbReference type="PANTHER" id="PTHR45348">
    <property type="entry name" value="HYPOTHETICAL OXIDOREDUCTASE (EUROFUNG)"/>
    <property type="match status" value="1"/>
</dbReference>
<evidence type="ECO:0000313" key="7">
    <source>
        <dbReference type="Proteomes" id="UP000799438"/>
    </source>
</evidence>
<accession>A0A6A6AXU5</accession>
<evidence type="ECO:0000256" key="2">
    <source>
        <dbReference type="ARBA" id="ARBA00011245"/>
    </source>
</evidence>
<dbReference type="RefSeq" id="XP_033391786.1">
    <property type="nucleotide sequence ID" value="XM_033537641.1"/>
</dbReference>
<organism evidence="6 7">
    <name type="scientific">Aplosporella prunicola CBS 121167</name>
    <dbReference type="NCBI Taxonomy" id="1176127"/>
    <lineage>
        <taxon>Eukaryota</taxon>
        <taxon>Fungi</taxon>
        <taxon>Dikarya</taxon>
        <taxon>Ascomycota</taxon>
        <taxon>Pezizomycotina</taxon>
        <taxon>Dothideomycetes</taxon>
        <taxon>Dothideomycetes incertae sedis</taxon>
        <taxon>Botryosphaeriales</taxon>
        <taxon>Aplosporellaceae</taxon>
        <taxon>Aplosporella</taxon>
    </lineage>
</organism>
<dbReference type="InterPro" id="IPR036291">
    <property type="entry name" value="NAD(P)-bd_dom_sf"/>
</dbReference>
<evidence type="ECO:0000259" key="5">
    <source>
        <dbReference type="SMART" id="SM00829"/>
    </source>
</evidence>
<protein>
    <recommendedName>
        <fullName evidence="5">Enoyl reductase (ER) domain-containing protein</fullName>
    </recommendedName>
</protein>
<keyword evidence="7" id="KW-1185">Reference proteome</keyword>
<dbReference type="Pfam" id="PF08240">
    <property type="entry name" value="ADH_N"/>
    <property type="match status" value="1"/>
</dbReference>
<evidence type="ECO:0000256" key="1">
    <source>
        <dbReference type="ARBA" id="ARBA00008072"/>
    </source>
</evidence>
<dbReference type="GeneID" id="54295137"/>
<dbReference type="InterPro" id="IPR047122">
    <property type="entry name" value="Trans-enoyl_RdTase-like"/>
</dbReference>
<dbReference type="Gene3D" id="3.40.50.720">
    <property type="entry name" value="NAD(P)-binding Rossmann-like Domain"/>
    <property type="match status" value="1"/>
</dbReference>
<dbReference type="InterPro" id="IPR013154">
    <property type="entry name" value="ADH-like_N"/>
</dbReference>
<dbReference type="Pfam" id="PF00107">
    <property type="entry name" value="ADH_zinc_N"/>
    <property type="match status" value="1"/>
</dbReference>
<gene>
    <name evidence="6" type="ORF">K452DRAFT_238153</name>
</gene>
<dbReference type="CDD" id="cd08249">
    <property type="entry name" value="enoyl_reductase_like"/>
    <property type="match status" value="1"/>
</dbReference>
<dbReference type="AlphaFoldDB" id="A0A6A6AXU5"/>
<dbReference type="GO" id="GO:0016651">
    <property type="term" value="F:oxidoreductase activity, acting on NAD(P)H"/>
    <property type="evidence" value="ECO:0007669"/>
    <property type="project" value="InterPro"/>
</dbReference>
<sequence length="350" mass="38018">MSTEPRIPRLQRALVATGPGTLAMKSVPLPPLEPDQVLIRTAAVALNPSDYKLLDQSTTAGATSGSDYAGTVVRIGAEVTRKDLDIGANSGNPANGAFSQFVVAPADLCIRMPNYMTFEMGAAMGMGVMTVGLAFRSLQLHFRDNQDFNAGQQQQHVLVHGGATATGTMAIQMLRLSGYLPIVTCSPRNFQLVASRGAVKAFDYNSPTCRDEIKEYTKNKLAYVLDCIGNAATMTLCYGALGDGGGHYTALEQYPRRLTIRRRNVSHDWVLGWTLFGKPVELAGAYRRPALPEDRAFSASWVRLVEAELKQRLLEPHPLELHKGGLAAVVPRIDSLRRGKVSGKKLVFAF</sequence>
<dbReference type="Gene3D" id="3.90.180.10">
    <property type="entry name" value="Medium-chain alcohol dehydrogenases, catalytic domain"/>
    <property type="match status" value="1"/>
</dbReference>
<evidence type="ECO:0000256" key="3">
    <source>
        <dbReference type="ARBA" id="ARBA00022857"/>
    </source>
</evidence>
<keyword evidence="3" id="KW-0521">NADP</keyword>
<dbReference type="SUPFAM" id="SSF51735">
    <property type="entry name" value="NAD(P)-binding Rossmann-fold domains"/>
    <property type="match status" value="1"/>
</dbReference>
<dbReference type="InterPro" id="IPR011032">
    <property type="entry name" value="GroES-like_sf"/>
</dbReference>
<comment type="similarity">
    <text evidence="1">Belongs to the zinc-containing alcohol dehydrogenase family.</text>
</comment>
<dbReference type="SUPFAM" id="SSF50129">
    <property type="entry name" value="GroES-like"/>
    <property type="match status" value="1"/>
</dbReference>
<dbReference type="InterPro" id="IPR013149">
    <property type="entry name" value="ADH-like_C"/>
</dbReference>
<proteinExistence type="inferred from homology"/>
<dbReference type="PANTHER" id="PTHR45348:SF6">
    <property type="entry name" value="TRANS-ENOYL REDUCTASE APDC"/>
    <property type="match status" value="1"/>
</dbReference>
<name>A0A6A6AXU5_9PEZI</name>